<dbReference type="RefSeq" id="WP_103561643.1">
    <property type="nucleotide sequence ID" value="NZ_MTBP01000001.1"/>
</dbReference>
<organism evidence="3 4">
    <name type="scientific">Actinomadura rubteroloni</name>
    <dbReference type="NCBI Taxonomy" id="1926885"/>
    <lineage>
        <taxon>Bacteria</taxon>
        <taxon>Bacillati</taxon>
        <taxon>Actinomycetota</taxon>
        <taxon>Actinomycetes</taxon>
        <taxon>Streptosporangiales</taxon>
        <taxon>Thermomonosporaceae</taxon>
        <taxon>Actinomadura</taxon>
    </lineage>
</organism>
<evidence type="ECO:0000313" key="4">
    <source>
        <dbReference type="Proteomes" id="UP000242367"/>
    </source>
</evidence>
<sequence length="489" mass="52542">MVTSERPRRGVTPPPDDRAVEPTFWDALTAQERHELSSLSDHVDMPADRVLWEEGALADHALVILRGSVRVWVERDGCRRTLAVRGAGSLIGERAELGRRTRSAGVVTLEQVRMLRVPAGLFAAFLSVHARLHGVLERQMYARLGENAPGRLTRVRLTIQHPGGVALPDSGDDVHVATRPIPGLPAANRLGDECVAGAGHSSTWPLALPDLVEDDTDGEPTRPYPAPRDGWRLGDHYDPNTPSDTGPHAAPPAPAPADDGVVPGLTARYAVVEAGAGPSALDGGAAPRPMADPSGWAGRMCAILFTDVAGFSGPHRTDEDRYHVRHIMYDMLRAGFTASGVPWAACYHEDRGDGAFIVVPAEIPPRALVSPLLPLLADALRRHNHRSSAAFTVQLRVAMNIGQVYPDAEGMSGLAIIRTARMLDAPVLKKQMAGTGADLGFITSEFVYDAILAEGGGPWFQRVPVRVKESKMTAWMRLWGASTGAGDRV</sequence>
<proteinExistence type="predicted"/>
<dbReference type="AlphaFoldDB" id="A0A2P4UNU2"/>
<dbReference type="EMBL" id="MTBP01000001">
    <property type="protein sequence ID" value="POM26720.1"/>
    <property type="molecule type" value="Genomic_DNA"/>
</dbReference>
<dbReference type="Gene3D" id="2.60.120.10">
    <property type="entry name" value="Jelly Rolls"/>
    <property type="match status" value="1"/>
</dbReference>
<dbReference type="Proteomes" id="UP000242367">
    <property type="component" value="Unassembled WGS sequence"/>
</dbReference>
<feature type="region of interest" description="Disordered" evidence="1">
    <location>
        <begin position="1"/>
        <end position="20"/>
    </location>
</feature>
<keyword evidence="4" id="KW-1185">Reference proteome</keyword>
<dbReference type="InterPro" id="IPR000595">
    <property type="entry name" value="cNMP-bd_dom"/>
</dbReference>
<name>A0A2P4UNU2_9ACTN</name>
<feature type="compositionally biased region" description="Basic and acidic residues" evidence="1">
    <location>
        <begin position="229"/>
        <end position="238"/>
    </location>
</feature>
<dbReference type="InterPro" id="IPR014710">
    <property type="entry name" value="RmlC-like_jellyroll"/>
</dbReference>
<evidence type="ECO:0000256" key="1">
    <source>
        <dbReference type="SAM" id="MobiDB-lite"/>
    </source>
</evidence>
<comment type="caution">
    <text evidence="3">The sequence shown here is derived from an EMBL/GenBank/DDBJ whole genome shotgun (WGS) entry which is preliminary data.</text>
</comment>
<dbReference type="CDD" id="cd00038">
    <property type="entry name" value="CAP_ED"/>
    <property type="match status" value="1"/>
</dbReference>
<protein>
    <submittedName>
        <fullName evidence="3">Cyclic nucleotide-binding domain protein</fullName>
    </submittedName>
</protein>
<gene>
    <name evidence="3" type="ORF">BTM25_11260</name>
</gene>
<evidence type="ECO:0000313" key="3">
    <source>
        <dbReference type="EMBL" id="POM26720.1"/>
    </source>
</evidence>
<evidence type="ECO:0000259" key="2">
    <source>
        <dbReference type="PROSITE" id="PS50042"/>
    </source>
</evidence>
<feature type="domain" description="Cyclic nucleotide-binding" evidence="2">
    <location>
        <begin position="24"/>
        <end position="126"/>
    </location>
</feature>
<dbReference type="InterPro" id="IPR018490">
    <property type="entry name" value="cNMP-bd_dom_sf"/>
</dbReference>
<dbReference type="Pfam" id="PF00027">
    <property type="entry name" value="cNMP_binding"/>
    <property type="match status" value="1"/>
</dbReference>
<accession>A0A2P4UNU2</accession>
<dbReference type="PROSITE" id="PS50042">
    <property type="entry name" value="CNMP_BINDING_3"/>
    <property type="match status" value="1"/>
</dbReference>
<feature type="region of interest" description="Disordered" evidence="1">
    <location>
        <begin position="205"/>
        <end position="262"/>
    </location>
</feature>
<dbReference type="Gene3D" id="3.30.70.1230">
    <property type="entry name" value="Nucleotide cyclase"/>
    <property type="match status" value="1"/>
</dbReference>
<reference evidence="3 4" key="1">
    <citation type="journal article" date="2017" name="Chemistry">
        <title>Isolation, Biosynthesis and Chemical Modifications of Rubterolones A-F: Rare Tropolone Alkaloids from Actinomadura sp. 5-2.</title>
        <authorList>
            <person name="Guo H."/>
            <person name="Benndorf R."/>
            <person name="Leichnitz D."/>
            <person name="Klassen J.L."/>
            <person name="Vollmers J."/>
            <person name="Gorls H."/>
            <person name="Steinacker M."/>
            <person name="Weigel C."/>
            <person name="Dahse H.M."/>
            <person name="Kaster A.K."/>
            <person name="de Beer Z.W."/>
            <person name="Poulsen M."/>
            <person name="Beemelmanns C."/>
        </authorList>
    </citation>
    <scope>NUCLEOTIDE SEQUENCE [LARGE SCALE GENOMIC DNA]</scope>
    <source>
        <strain evidence="3 4">5-2</strain>
    </source>
</reference>
<dbReference type="SMART" id="SM00100">
    <property type="entry name" value="cNMP"/>
    <property type="match status" value="1"/>
</dbReference>
<dbReference type="InterPro" id="IPR029787">
    <property type="entry name" value="Nucleotide_cyclase"/>
</dbReference>
<dbReference type="SUPFAM" id="SSF51206">
    <property type="entry name" value="cAMP-binding domain-like"/>
    <property type="match status" value="1"/>
</dbReference>